<evidence type="ECO:0000256" key="1">
    <source>
        <dbReference type="SAM" id="MobiDB-lite"/>
    </source>
</evidence>
<feature type="compositionally biased region" description="Basic residues" evidence="1">
    <location>
        <begin position="64"/>
        <end position="82"/>
    </location>
</feature>
<evidence type="ECO:0000313" key="3">
    <source>
        <dbReference type="Proteomes" id="UP001460270"/>
    </source>
</evidence>
<dbReference type="Proteomes" id="UP001460270">
    <property type="component" value="Unassembled WGS sequence"/>
</dbReference>
<feature type="compositionally biased region" description="Basic and acidic residues" evidence="1">
    <location>
        <begin position="266"/>
        <end position="277"/>
    </location>
</feature>
<feature type="compositionally biased region" description="Basic and acidic residues" evidence="1">
    <location>
        <begin position="83"/>
        <end position="117"/>
    </location>
</feature>
<comment type="caution">
    <text evidence="2">The sequence shown here is derived from an EMBL/GenBank/DDBJ whole genome shotgun (WGS) entry which is preliminary data.</text>
</comment>
<gene>
    <name evidence="2" type="ORF">WMY93_018688</name>
</gene>
<organism evidence="2 3">
    <name type="scientific">Mugilogobius chulae</name>
    <name type="common">yellowstripe goby</name>
    <dbReference type="NCBI Taxonomy" id="88201"/>
    <lineage>
        <taxon>Eukaryota</taxon>
        <taxon>Metazoa</taxon>
        <taxon>Chordata</taxon>
        <taxon>Craniata</taxon>
        <taxon>Vertebrata</taxon>
        <taxon>Euteleostomi</taxon>
        <taxon>Actinopterygii</taxon>
        <taxon>Neopterygii</taxon>
        <taxon>Teleostei</taxon>
        <taxon>Neoteleostei</taxon>
        <taxon>Acanthomorphata</taxon>
        <taxon>Gobiaria</taxon>
        <taxon>Gobiiformes</taxon>
        <taxon>Gobioidei</taxon>
        <taxon>Gobiidae</taxon>
        <taxon>Gobionellinae</taxon>
        <taxon>Mugilogobius</taxon>
    </lineage>
</organism>
<evidence type="ECO:0000313" key="2">
    <source>
        <dbReference type="EMBL" id="KAK7901919.1"/>
    </source>
</evidence>
<protein>
    <submittedName>
        <fullName evidence="2">Uncharacterized protein</fullName>
    </submittedName>
</protein>
<dbReference type="PANTHER" id="PTHR33480:SF5">
    <property type="entry name" value="SI:DKEY-51D8.9"/>
    <property type="match status" value="1"/>
</dbReference>
<keyword evidence="3" id="KW-1185">Reference proteome</keyword>
<name>A0AAW0NR40_9GOBI</name>
<feature type="region of interest" description="Disordered" evidence="1">
    <location>
        <begin position="1"/>
        <end position="22"/>
    </location>
</feature>
<dbReference type="AlphaFoldDB" id="A0AAW0NR40"/>
<dbReference type="PANTHER" id="PTHR33480">
    <property type="entry name" value="SET DOMAIN-CONTAINING PROTEIN-RELATED"/>
    <property type="match status" value="1"/>
</dbReference>
<feature type="compositionally biased region" description="Polar residues" evidence="1">
    <location>
        <begin position="1"/>
        <end position="20"/>
    </location>
</feature>
<reference evidence="3" key="1">
    <citation type="submission" date="2024-04" db="EMBL/GenBank/DDBJ databases">
        <title>Salinicola lusitanus LLJ914,a marine bacterium isolated from the Okinawa Trough.</title>
        <authorList>
            <person name="Li J."/>
        </authorList>
    </citation>
    <scope>NUCLEOTIDE SEQUENCE [LARGE SCALE GENOMIC DNA]</scope>
</reference>
<feature type="compositionally biased region" description="Basic and acidic residues" evidence="1">
    <location>
        <begin position="131"/>
        <end position="156"/>
    </location>
</feature>
<feature type="region of interest" description="Disordered" evidence="1">
    <location>
        <begin position="35"/>
        <end position="199"/>
    </location>
</feature>
<feature type="region of interest" description="Disordered" evidence="1">
    <location>
        <begin position="217"/>
        <end position="277"/>
    </location>
</feature>
<feature type="compositionally biased region" description="Basic and acidic residues" evidence="1">
    <location>
        <begin position="233"/>
        <end position="255"/>
    </location>
</feature>
<dbReference type="EMBL" id="JBBPFD010000013">
    <property type="protein sequence ID" value="KAK7901919.1"/>
    <property type="molecule type" value="Genomic_DNA"/>
</dbReference>
<proteinExistence type="predicted"/>
<sequence length="364" mass="41619">MHQCHTTVSIKSPCEDSSTDVPELTRTDSIILDKRLLENPEGSPSLFVPDTTDEISEKPQPKKLNQRKGSRKLTGLKKKKRSCKPETSPDKSELTRQNLKDLTRADTSDDVTSNERRPNKRKLRRRPLTALKEKKSSCEYEISPDKSELIRQKLEDLTSSGSEDVYVPDLRADTSDDETSDEPQPKKRNKRKAGTRPLTALKKKKFCHKYEISPDKSELTRQKLKGLTISGSEDVHVPDIKADTSDDETSNERRPLTALKGKKRSREYETSPDKPKKKLCDTKWSECVSSTALRNLHESKWNTPQLLPVADDIRKMHQHIDLKREELLKNLENKPNKKSWSDLSKQTLVKLSSLIVVGKEKCQK</sequence>
<accession>A0AAW0NR40</accession>
<feature type="compositionally biased region" description="Basic residues" evidence="1">
    <location>
        <begin position="118"/>
        <end position="127"/>
    </location>
</feature>